<sequence length="55" mass="6375">MGSFLALSSCFQKDQLMPSPKQQHPWLSYHRVQWHCVSQKCQGGFVFLHQLNLTA</sequence>
<dbReference type="EMBL" id="GBRH01182880">
    <property type="protein sequence ID" value="JAE15016.1"/>
    <property type="molecule type" value="Transcribed_RNA"/>
</dbReference>
<accession>A0A0A9FXI6</accession>
<evidence type="ECO:0000313" key="1">
    <source>
        <dbReference type="EMBL" id="JAE15016.1"/>
    </source>
</evidence>
<protein>
    <submittedName>
        <fullName evidence="1">Uncharacterized protein</fullName>
    </submittedName>
</protein>
<reference evidence="1" key="1">
    <citation type="submission" date="2014-09" db="EMBL/GenBank/DDBJ databases">
        <authorList>
            <person name="Magalhaes I.L.F."/>
            <person name="Oliveira U."/>
            <person name="Santos F.R."/>
            <person name="Vidigal T.H.D.A."/>
            <person name="Brescovit A.D."/>
            <person name="Santos A.J."/>
        </authorList>
    </citation>
    <scope>NUCLEOTIDE SEQUENCE</scope>
    <source>
        <tissue evidence="1">Shoot tissue taken approximately 20 cm above the soil surface</tissue>
    </source>
</reference>
<organism evidence="1">
    <name type="scientific">Arundo donax</name>
    <name type="common">Giant reed</name>
    <name type="synonym">Donax arundinaceus</name>
    <dbReference type="NCBI Taxonomy" id="35708"/>
    <lineage>
        <taxon>Eukaryota</taxon>
        <taxon>Viridiplantae</taxon>
        <taxon>Streptophyta</taxon>
        <taxon>Embryophyta</taxon>
        <taxon>Tracheophyta</taxon>
        <taxon>Spermatophyta</taxon>
        <taxon>Magnoliopsida</taxon>
        <taxon>Liliopsida</taxon>
        <taxon>Poales</taxon>
        <taxon>Poaceae</taxon>
        <taxon>PACMAD clade</taxon>
        <taxon>Arundinoideae</taxon>
        <taxon>Arundineae</taxon>
        <taxon>Arundo</taxon>
    </lineage>
</organism>
<dbReference type="AlphaFoldDB" id="A0A0A9FXI6"/>
<proteinExistence type="predicted"/>
<name>A0A0A9FXI6_ARUDO</name>
<reference evidence="1" key="2">
    <citation type="journal article" date="2015" name="Data Brief">
        <title>Shoot transcriptome of the giant reed, Arundo donax.</title>
        <authorList>
            <person name="Barrero R.A."/>
            <person name="Guerrero F.D."/>
            <person name="Moolhuijzen P."/>
            <person name="Goolsby J.A."/>
            <person name="Tidwell J."/>
            <person name="Bellgard S.E."/>
            <person name="Bellgard M.I."/>
        </authorList>
    </citation>
    <scope>NUCLEOTIDE SEQUENCE</scope>
    <source>
        <tissue evidence="1">Shoot tissue taken approximately 20 cm above the soil surface</tissue>
    </source>
</reference>